<keyword evidence="3" id="KW-1185">Reference proteome</keyword>
<evidence type="ECO:0000313" key="2">
    <source>
        <dbReference type="EMBL" id="RKF58823.1"/>
    </source>
</evidence>
<protein>
    <submittedName>
        <fullName evidence="2">Uncharacterized protein</fullName>
    </submittedName>
</protein>
<name>A0A420HN23_9PEZI</name>
<dbReference type="Proteomes" id="UP000286134">
    <property type="component" value="Unassembled WGS sequence"/>
</dbReference>
<evidence type="ECO:0000256" key="1">
    <source>
        <dbReference type="SAM" id="MobiDB-lite"/>
    </source>
</evidence>
<sequence>MPGTGLSKADREIIAQGKKAEELQSKTKRLFGVENTDVLIGLPGIFGKEKFETEASTGSDKKRGRSQSAQPALVKSEKGNSP</sequence>
<feature type="region of interest" description="Disordered" evidence="1">
    <location>
        <begin position="52"/>
        <end position="82"/>
    </location>
</feature>
<accession>A0A420HN23</accession>
<proteinExistence type="predicted"/>
<evidence type="ECO:0000313" key="3">
    <source>
        <dbReference type="Proteomes" id="UP000286134"/>
    </source>
</evidence>
<comment type="caution">
    <text evidence="2">The sequence shown here is derived from an EMBL/GenBank/DDBJ whole genome shotgun (WGS) entry which is preliminary data.</text>
</comment>
<organism evidence="2 3">
    <name type="scientific">Erysiphe neolycopersici</name>
    <dbReference type="NCBI Taxonomy" id="212602"/>
    <lineage>
        <taxon>Eukaryota</taxon>
        <taxon>Fungi</taxon>
        <taxon>Dikarya</taxon>
        <taxon>Ascomycota</taxon>
        <taxon>Pezizomycotina</taxon>
        <taxon>Leotiomycetes</taxon>
        <taxon>Erysiphales</taxon>
        <taxon>Erysiphaceae</taxon>
        <taxon>Erysiphe</taxon>
    </lineage>
</organism>
<dbReference type="AlphaFoldDB" id="A0A420HN23"/>
<gene>
    <name evidence="2" type="ORF">OnM2_065038</name>
</gene>
<dbReference type="OrthoDB" id="10573547at2759"/>
<reference evidence="2 3" key="1">
    <citation type="journal article" date="2018" name="BMC Genomics">
        <title>Comparative genome analyses reveal sequence features reflecting distinct modes of host-adaptation between dicot and monocot powdery mildew.</title>
        <authorList>
            <person name="Wu Y."/>
            <person name="Ma X."/>
            <person name="Pan Z."/>
            <person name="Kale S.D."/>
            <person name="Song Y."/>
            <person name="King H."/>
            <person name="Zhang Q."/>
            <person name="Presley C."/>
            <person name="Deng X."/>
            <person name="Wei C.I."/>
            <person name="Xiao S."/>
        </authorList>
    </citation>
    <scope>NUCLEOTIDE SEQUENCE [LARGE SCALE GENOMIC DNA]</scope>
    <source>
        <strain evidence="2">UMSG2</strain>
    </source>
</reference>
<dbReference type="EMBL" id="MCFK01006520">
    <property type="protein sequence ID" value="RKF58823.1"/>
    <property type="molecule type" value="Genomic_DNA"/>
</dbReference>